<feature type="compositionally biased region" description="Polar residues" evidence="1">
    <location>
        <begin position="140"/>
        <end position="157"/>
    </location>
</feature>
<gene>
    <name evidence="3" type="ORF">Cgig2_014524</name>
</gene>
<dbReference type="Proteomes" id="UP001153076">
    <property type="component" value="Unassembled WGS sequence"/>
</dbReference>
<organism evidence="3 4">
    <name type="scientific">Carnegiea gigantea</name>
    <dbReference type="NCBI Taxonomy" id="171969"/>
    <lineage>
        <taxon>Eukaryota</taxon>
        <taxon>Viridiplantae</taxon>
        <taxon>Streptophyta</taxon>
        <taxon>Embryophyta</taxon>
        <taxon>Tracheophyta</taxon>
        <taxon>Spermatophyta</taxon>
        <taxon>Magnoliopsida</taxon>
        <taxon>eudicotyledons</taxon>
        <taxon>Gunneridae</taxon>
        <taxon>Pentapetalae</taxon>
        <taxon>Caryophyllales</taxon>
        <taxon>Cactineae</taxon>
        <taxon>Cactaceae</taxon>
        <taxon>Cactoideae</taxon>
        <taxon>Echinocereeae</taxon>
        <taxon>Carnegiea</taxon>
    </lineage>
</organism>
<protein>
    <recommendedName>
        <fullName evidence="2">PB1-like domain-containing protein</fullName>
    </recommendedName>
</protein>
<feature type="compositionally biased region" description="Basic and acidic residues" evidence="1">
    <location>
        <begin position="220"/>
        <end position="237"/>
    </location>
</feature>
<keyword evidence="4" id="KW-1185">Reference proteome</keyword>
<reference evidence="3" key="1">
    <citation type="submission" date="2022-04" db="EMBL/GenBank/DDBJ databases">
        <title>Carnegiea gigantea Genome sequencing and assembly v2.</title>
        <authorList>
            <person name="Copetti D."/>
            <person name="Sanderson M.J."/>
            <person name="Burquez A."/>
            <person name="Wojciechowski M.F."/>
        </authorList>
    </citation>
    <scope>NUCLEOTIDE SEQUENCE</scope>
    <source>
        <strain evidence="3">SGP5-SGP5p</strain>
        <tissue evidence="3">Aerial part</tissue>
    </source>
</reference>
<evidence type="ECO:0000313" key="3">
    <source>
        <dbReference type="EMBL" id="KAJ8443002.1"/>
    </source>
</evidence>
<feature type="region of interest" description="Disordered" evidence="1">
    <location>
        <begin position="128"/>
        <end position="157"/>
    </location>
</feature>
<feature type="domain" description="PB1-like" evidence="2">
    <location>
        <begin position="3"/>
        <end position="60"/>
    </location>
</feature>
<evidence type="ECO:0000256" key="1">
    <source>
        <dbReference type="SAM" id="MobiDB-lite"/>
    </source>
</evidence>
<dbReference type="Pfam" id="PF26130">
    <property type="entry name" value="PB1-like"/>
    <property type="match status" value="1"/>
</dbReference>
<evidence type="ECO:0000259" key="2">
    <source>
        <dbReference type="Pfam" id="PF26130"/>
    </source>
</evidence>
<dbReference type="OrthoDB" id="1751576at2759"/>
<dbReference type="AlphaFoldDB" id="A0A9Q1KGV5"/>
<sequence length="246" mass="27491">MGDDDIVVEIHHGGKFVDGVEVECIGGEVFKIEVVDIDRLSRFQIVGLGKDIGFTNMEKLRSNTWYEFEKIWLLLLVRKRLVVYLVYRVNAANVMVPEMPALHCPSTATQQSNVDLISSNINDIQQAQTLTPTPTPTPTSADTHISSPTITTQKPQSHDTISIFNANNKHDKLIEGDSLREESDDSKGLQRYCSSVLKTKGKRKINVEGVVDDDGCENDGDQHDLDTDVNNECRTEVEDLETSDEE</sequence>
<accession>A0A9Q1KGV5</accession>
<name>A0A9Q1KGV5_9CARY</name>
<comment type="caution">
    <text evidence="3">The sequence shown here is derived from an EMBL/GenBank/DDBJ whole genome shotgun (WGS) entry which is preliminary data.</text>
</comment>
<proteinExistence type="predicted"/>
<dbReference type="EMBL" id="JAKOGI010000130">
    <property type="protein sequence ID" value="KAJ8443002.1"/>
    <property type="molecule type" value="Genomic_DNA"/>
</dbReference>
<dbReference type="InterPro" id="IPR058594">
    <property type="entry name" value="PB1-like_dom_pln"/>
</dbReference>
<feature type="region of interest" description="Disordered" evidence="1">
    <location>
        <begin position="211"/>
        <end position="246"/>
    </location>
</feature>
<evidence type="ECO:0000313" key="4">
    <source>
        <dbReference type="Proteomes" id="UP001153076"/>
    </source>
</evidence>